<comment type="caution">
    <text evidence="1">The sequence shown here is derived from an EMBL/GenBank/DDBJ whole genome shotgun (WGS) entry which is preliminary data.</text>
</comment>
<evidence type="ECO:0000313" key="1">
    <source>
        <dbReference type="EMBL" id="KAK7937449.1"/>
    </source>
</evidence>
<proteinExistence type="predicted"/>
<dbReference type="RefSeq" id="XP_066692777.1">
    <property type="nucleotide sequence ID" value="XM_066850539.1"/>
</dbReference>
<reference evidence="1 2" key="1">
    <citation type="submission" date="2023-01" db="EMBL/GenBank/DDBJ databases">
        <title>Analysis of 21 Apiospora genomes using comparative genomics revels a genus with tremendous synthesis potential of carbohydrate active enzymes and secondary metabolites.</title>
        <authorList>
            <person name="Sorensen T."/>
        </authorList>
    </citation>
    <scope>NUCLEOTIDE SEQUENCE [LARGE SCALE GENOMIC DNA]</scope>
    <source>
        <strain evidence="1 2">CBS 24483</strain>
    </source>
</reference>
<dbReference type="Gene3D" id="3.30.710.10">
    <property type="entry name" value="Potassium Channel Kv1.1, Chain A"/>
    <property type="match status" value="1"/>
</dbReference>
<dbReference type="EMBL" id="JAQQWE010000010">
    <property type="protein sequence ID" value="KAK7937449.1"/>
    <property type="molecule type" value="Genomic_DNA"/>
</dbReference>
<organism evidence="1 2">
    <name type="scientific">Apiospora aurea</name>
    <dbReference type="NCBI Taxonomy" id="335848"/>
    <lineage>
        <taxon>Eukaryota</taxon>
        <taxon>Fungi</taxon>
        <taxon>Dikarya</taxon>
        <taxon>Ascomycota</taxon>
        <taxon>Pezizomycotina</taxon>
        <taxon>Sordariomycetes</taxon>
        <taxon>Xylariomycetidae</taxon>
        <taxon>Amphisphaeriales</taxon>
        <taxon>Apiosporaceae</taxon>
        <taxon>Apiospora</taxon>
    </lineage>
</organism>
<keyword evidence="2" id="KW-1185">Reference proteome</keyword>
<dbReference type="SUPFAM" id="SSF54695">
    <property type="entry name" value="POZ domain"/>
    <property type="match status" value="1"/>
</dbReference>
<dbReference type="Proteomes" id="UP001391051">
    <property type="component" value="Unassembled WGS sequence"/>
</dbReference>
<gene>
    <name evidence="1" type="ORF">PG986_014317</name>
</gene>
<dbReference type="GeneID" id="92083601"/>
<sequence>MAALHQQDVPAQDGPANKVDTDIIRLQVGECQFTTTLNTLTAESTFFALMFSGDWNNPKTEDGAISLFYDAGNHEFDFAQYQALLGEAKFFGIPRLQQWIEQHRYRDAIEVQHNRQVFSSEYAFDSCSLSGSTGTAGSLTHHSYSRGMRKVYICPREIDCHRGRPDACGHYCHAEQVGKPMVFEEEPYFKGVVVTTSYIWKPDVCLGEDFTPDH</sequence>
<accession>A0ABR1PTN4</accession>
<evidence type="ECO:0000313" key="2">
    <source>
        <dbReference type="Proteomes" id="UP001391051"/>
    </source>
</evidence>
<dbReference type="InterPro" id="IPR011333">
    <property type="entry name" value="SKP1/BTB/POZ_sf"/>
</dbReference>
<protein>
    <recommendedName>
        <fullName evidence="3">BTB domain-containing protein</fullName>
    </recommendedName>
</protein>
<name>A0ABR1PTN4_9PEZI</name>
<evidence type="ECO:0008006" key="3">
    <source>
        <dbReference type="Google" id="ProtNLM"/>
    </source>
</evidence>